<dbReference type="AlphaFoldDB" id="A0A0A8ZNK2"/>
<protein>
    <submittedName>
        <fullName evidence="1">Uncharacterized protein</fullName>
    </submittedName>
</protein>
<proteinExistence type="predicted"/>
<reference evidence="1" key="2">
    <citation type="journal article" date="2015" name="Data Brief">
        <title>Shoot transcriptome of the giant reed, Arundo donax.</title>
        <authorList>
            <person name="Barrero R.A."/>
            <person name="Guerrero F.D."/>
            <person name="Moolhuijzen P."/>
            <person name="Goolsby J.A."/>
            <person name="Tidwell J."/>
            <person name="Bellgard S.E."/>
            <person name="Bellgard M.I."/>
        </authorList>
    </citation>
    <scope>NUCLEOTIDE SEQUENCE</scope>
    <source>
        <tissue evidence="1">Shoot tissue taken approximately 20 cm above the soil surface</tissue>
    </source>
</reference>
<sequence length="29" mass="3221">MDIISNVLERPSFAFIHSLPGLLSLFLCS</sequence>
<name>A0A0A8ZNK2_ARUDO</name>
<organism evidence="1">
    <name type="scientific">Arundo donax</name>
    <name type="common">Giant reed</name>
    <name type="synonym">Donax arundinaceus</name>
    <dbReference type="NCBI Taxonomy" id="35708"/>
    <lineage>
        <taxon>Eukaryota</taxon>
        <taxon>Viridiplantae</taxon>
        <taxon>Streptophyta</taxon>
        <taxon>Embryophyta</taxon>
        <taxon>Tracheophyta</taxon>
        <taxon>Spermatophyta</taxon>
        <taxon>Magnoliopsida</taxon>
        <taxon>Liliopsida</taxon>
        <taxon>Poales</taxon>
        <taxon>Poaceae</taxon>
        <taxon>PACMAD clade</taxon>
        <taxon>Arundinoideae</taxon>
        <taxon>Arundineae</taxon>
        <taxon>Arundo</taxon>
    </lineage>
</organism>
<accession>A0A0A8ZNK2</accession>
<evidence type="ECO:0000313" key="1">
    <source>
        <dbReference type="EMBL" id="JAD38325.1"/>
    </source>
</evidence>
<reference evidence="1" key="1">
    <citation type="submission" date="2014-09" db="EMBL/GenBank/DDBJ databases">
        <authorList>
            <person name="Magalhaes I.L.F."/>
            <person name="Oliveira U."/>
            <person name="Santos F.R."/>
            <person name="Vidigal T.H.D.A."/>
            <person name="Brescovit A.D."/>
            <person name="Santos A.J."/>
        </authorList>
    </citation>
    <scope>NUCLEOTIDE SEQUENCE</scope>
    <source>
        <tissue evidence="1">Shoot tissue taken approximately 20 cm above the soil surface</tissue>
    </source>
</reference>
<dbReference type="EMBL" id="GBRH01259570">
    <property type="protein sequence ID" value="JAD38325.1"/>
    <property type="molecule type" value="Transcribed_RNA"/>
</dbReference>